<name>A0AAW0Y6M6_CHEQU</name>
<feature type="compositionally biased region" description="Polar residues" evidence="7">
    <location>
        <begin position="55"/>
        <end position="71"/>
    </location>
</feature>
<dbReference type="PROSITE" id="PS50199">
    <property type="entry name" value="ZF_RANBP2_2"/>
    <property type="match status" value="1"/>
</dbReference>
<dbReference type="GO" id="GO:0016787">
    <property type="term" value="F:hydrolase activity"/>
    <property type="evidence" value="ECO:0007669"/>
    <property type="project" value="UniProtKB-KW"/>
</dbReference>
<keyword evidence="4" id="KW-0547">Nucleotide-binding</keyword>
<protein>
    <recommendedName>
        <fullName evidence="12">RNA helicase</fullName>
    </recommendedName>
</protein>
<evidence type="ECO:0000256" key="4">
    <source>
        <dbReference type="ARBA" id="ARBA00022806"/>
    </source>
</evidence>
<evidence type="ECO:0000259" key="8">
    <source>
        <dbReference type="PROSITE" id="PS50199"/>
    </source>
</evidence>
<dbReference type="GO" id="GO:0004386">
    <property type="term" value="F:helicase activity"/>
    <property type="evidence" value="ECO:0007669"/>
    <property type="project" value="UniProtKB-KW"/>
</dbReference>
<keyword evidence="4" id="KW-0347">Helicase</keyword>
<feature type="non-terminal residue" evidence="10">
    <location>
        <position position="1"/>
    </location>
</feature>
<evidence type="ECO:0008006" key="12">
    <source>
        <dbReference type="Google" id="ProtNLM"/>
    </source>
</evidence>
<feature type="compositionally biased region" description="Basic and acidic residues" evidence="7">
    <location>
        <begin position="86"/>
        <end position="98"/>
    </location>
</feature>
<keyword evidence="3" id="KW-0378">Hydrolase</keyword>
<accession>A0AAW0Y6M6</accession>
<evidence type="ECO:0000256" key="1">
    <source>
        <dbReference type="ARBA" id="ARBA00022723"/>
    </source>
</evidence>
<gene>
    <name evidence="10" type="ORF">OTU49_016508</name>
</gene>
<keyword evidence="11" id="KW-1185">Reference proteome</keyword>
<dbReference type="EMBL" id="JARKIK010000014">
    <property type="protein sequence ID" value="KAK8747634.1"/>
    <property type="molecule type" value="Genomic_DNA"/>
</dbReference>
<dbReference type="PROSITE" id="PS51192">
    <property type="entry name" value="HELICASE_ATP_BIND_1"/>
    <property type="match status" value="1"/>
</dbReference>
<dbReference type="AlphaFoldDB" id="A0AAW0Y6M6"/>
<evidence type="ECO:0000256" key="2">
    <source>
        <dbReference type="ARBA" id="ARBA00022771"/>
    </source>
</evidence>
<evidence type="ECO:0000259" key="9">
    <source>
        <dbReference type="PROSITE" id="PS51192"/>
    </source>
</evidence>
<dbReference type="GO" id="GO:0003676">
    <property type="term" value="F:nucleic acid binding"/>
    <property type="evidence" value="ECO:0007669"/>
    <property type="project" value="InterPro"/>
</dbReference>
<comment type="caution">
    <text evidence="10">The sequence shown here is derived from an EMBL/GenBank/DDBJ whole genome shotgun (WGS) entry which is preliminary data.</text>
</comment>
<reference evidence="10 11" key="1">
    <citation type="journal article" date="2024" name="BMC Genomics">
        <title>Genome assembly of redclaw crayfish (Cherax quadricarinatus) provides insights into its immune adaptation and hypoxia tolerance.</title>
        <authorList>
            <person name="Liu Z."/>
            <person name="Zheng J."/>
            <person name="Li H."/>
            <person name="Fang K."/>
            <person name="Wang S."/>
            <person name="He J."/>
            <person name="Zhou D."/>
            <person name="Weng S."/>
            <person name="Chi M."/>
            <person name="Gu Z."/>
            <person name="He J."/>
            <person name="Li F."/>
            <person name="Wang M."/>
        </authorList>
    </citation>
    <scope>NUCLEOTIDE SEQUENCE [LARGE SCALE GENOMIC DNA]</scope>
    <source>
        <strain evidence="10">ZL_2023a</strain>
    </source>
</reference>
<dbReference type="PROSITE" id="PS01358">
    <property type="entry name" value="ZF_RANBP2_1"/>
    <property type="match status" value="1"/>
</dbReference>
<feature type="domain" description="RanBP2-type" evidence="8">
    <location>
        <begin position="116"/>
        <end position="145"/>
    </location>
</feature>
<evidence type="ECO:0000313" key="11">
    <source>
        <dbReference type="Proteomes" id="UP001445076"/>
    </source>
</evidence>
<dbReference type="InterPro" id="IPR027417">
    <property type="entry name" value="P-loop_NTPase"/>
</dbReference>
<dbReference type="Pfam" id="PF00270">
    <property type="entry name" value="DEAD"/>
    <property type="match status" value="1"/>
</dbReference>
<keyword evidence="4" id="KW-0067">ATP-binding</keyword>
<dbReference type="InterPro" id="IPR014001">
    <property type="entry name" value="Helicase_ATP-bd"/>
</dbReference>
<keyword evidence="1" id="KW-0479">Metal-binding</keyword>
<evidence type="ECO:0000256" key="3">
    <source>
        <dbReference type="ARBA" id="ARBA00022801"/>
    </source>
</evidence>
<dbReference type="Proteomes" id="UP001445076">
    <property type="component" value="Unassembled WGS sequence"/>
</dbReference>
<dbReference type="Gene3D" id="3.40.50.300">
    <property type="entry name" value="P-loop containing nucleotide triphosphate hydrolases"/>
    <property type="match status" value="1"/>
</dbReference>
<dbReference type="Gene3D" id="4.10.1060.10">
    <property type="entry name" value="Zinc finger, RanBP2-type"/>
    <property type="match status" value="1"/>
</dbReference>
<feature type="domain" description="Helicase ATP-binding" evidence="9">
    <location>
        <begin position="290"/>
        <end position="391"/>
    </location>
</feature>
<feature type="region of interest" description="Disordered" evidence="7">
    <location>
        <begin position="36"/>
        <end position="110"/>
    </location>
</feature>
<evidence type="ECO:0000256" key="6">
    <source>
        <dbReference type="PROSITE-ProRule" id="PRU00322"/>
    </source>
</evidence>
<evidence type="ECO:0000313" key="10">
    <source>
        <dbReference type="EMBL" id="KAK8747634.1"/>
    </source>
</evidence>
<keyword evidence="2 6" id="KW-0863">Zinc-finger</keyword>
<dbReference type="InterPro" id="IPR011545">
    <property type="entry name" value="DEAD/DEAH_box_helicase_dom"/>
</dbReference>
<proteinExistence type="predicted"/>
<dbReference type="PANTHER" id="PTHR47958">
    <property type="entry name" value="ATP-DEPENDENT RNA HELICASE DBP3"/>
    <property type="match status" value="1"/>
</dbReference>
<keyword evidence="5" id="KW-0862">Zinc</keyword>
<dbReference type="InterPro" id="IPR001876">
    <property type="entry name" value="Znf_RanBP2"/>
</dbReference>
<dbReference type="GO" id="GO:0008270">
    <property type="term" value="F:zinc ion binding"/>
    <property type="evidence" value="ECO:0007669"/>
    <property type="project" value="UniProtKB-KW"/>
</dbReference>
<feature type="non-terminal residue" evidence="10">
    <location>
        <position position="391"/>
    </location>
</feature>
<organism evidence="10 11">
    <name type="scientific">Cherax quadricarinatus</name>
    <name type="common">Australian red claw crayfish</name>
    <dbReference type="NCBI Taxonomy" id="27406"/>
    <lineage>
        <taxon>Eukaryota</taxon>
        <taxon>Metazoa</taxon>
        <taxon>Ecdysozoa</taxon>
        <taxon>Arthropoda</taxon>
        <taxon>Crustacea</taxon>
        <taxon>Multicrustacea</taxon>
        <taxon>Malacostraca</taxon>
        <taxon>Eumalacostraca</taxon>
        <taxon>Eucarida</taxon>
        <taxon>Decapoda</taxon>
        <taxon>Pleocyemata</taxon>
        <taxon>Astacidea</taxon>
        <taxon>Parastacoidea</taxon>
        <taxon>Parastacidae</taxon>
        <taxon>Cherax</taxon>
    </lineage>
</organism>
<evidence type="ECO:0000256" key="7">
    <source>
        <dbReference type="SAM" id="MobiDB-lite"/>
    </source>
</evidence>
<dbReference type="SUPFAM" id="SSF52540">
    <property type="entry name" value="P-loop containing nucleoside triphosphate hydrolases"/>
    <property type="match status" value="1"/>
</dbReference>
<evidence type="ECO:0000256" key="5">
    <source>
        <dbReference type="ARBA" id="ARBA00022833"/>
    </source>
</evidence>
<sequence length="391" mass="45733">SKVERVVKVPEPPLPPAPAAQRYYNFRHFHHMNRQRGHQQNNAYHNKGRGRHFDNSYNEAHTSQKYEQGTHSGWDRNNHNQTHTSRKYEQRTLSDWDRSTPNQAHTSRKHDQWTHSETNWKCQKCHCSNFSNRTYCYKCGNSKDSRPCTYVPVQWNREAGTGWNEDEDKYRKKDTDTSNYEPPVEQLIDWDSVYEANDKFEAERWAHLPPLQKTLYIEDPEVKLMSEKEVQDFREKNFNITVRWNDGNGKEKIPNPVITFKQAFEPYPDLLAEIERMGFKFPTPIQSQSWPILMQGHDMIGIAQTGTGKTLAFILPALLHIVAQPTPRLERVGPTCLVLAPTRELAQQIEREVLNYQYKNIQCVCIYGQGDKHQQIRKINTKSEIVIATPG</sequence>
<dbReference type="GO" id="GO:0005524">
    <property type="term" value="F:ATP binding"/>
    <property type="evidence" value="ECO:0007669"/>
    <property type="project" value="InterPro"/>
</dbReference>